<name>A0A1X6RW68_9BIFI</name>
<sequence length="49" mass="5823">MTLLVMVLLQLPFWLSHWCTKVLRMWQLVPTQSLCVVVLKKPLMQSLRN</sequence>
<protein>
    <submittedName>
        <fullName evidence="1">Heat shock protein 60</fullName>
    </submittedName>
</protein>
<gene>
    <name evidence="1" type="primary">hsp60</name>
</gene>
<reference evidence="1" key="2">
    <citation type="submission" date="2017-04" db="EMBL/GenBank/DDBJ databases">
        <title>Diversity and functionality of the bumble bee gut microbiota.</title>
        <authorList>
            <person name="Jessy Praet J.P."/>
            <person name="Ivan Meeus I.M."/>
            <person name="Guy Smagghe G.S."/>
            <person name="Peter Vandamme P.V."/>
        </authorList>
    </citation>
    <scope>NUCLEOTIDE SEQUENCE</scope>
    <source>
        <strain evidence="1">R-53128</strain>
    </source>
</reference>
<dbReference type="EMBL" id="LT631785">
    <property type="protein sequence ID" value="SFZ79887.1"/>
    <property type="molecule type" value="Genomic_DNA"/>
</dbReference>
<reference evidence="1" key="1">
    <citation type="submission" date="2016-11" db="EMBL/GenBank/DDBJ databases">
        <authorList>
            <person name="Jaros S."/>
            <person name="Januszkiewicz K."/>
            <person name="Wedrychowicz H."/>
        </authorList>
    </citation>
    <scope>NUCLEOTIDE SEQUENCE</scope>
    <source>
        <strain evidence="1">R-53128</strain>
    </source>
</reference>
<proteinExistence type="predicted"/>
<keyword evidence="1" id="KW-0346">Stress response</keyword>
<organism evidence="1">
    <name type="scientific">Bombiscardovia coagulans</name>
    <dbReference type="NCBI Taxonomy" id="686666"/>
    <lineage>
        <taxon>Bacteria</taxon>
        <taxon>Bacillati</taxon>
        <taxon>Actinomycetota</taxon>
        <taxon>Actinomycetes</taxon>
        <taxon>Bifidobacteriales</taxon>
        <taxon>Bifidobacteriaceae</taxon>
        <taxon>Bombiscardovia</taxon>
    </lineage>
</organism>
<accession>A0A1X6RW68</accession>
<dbReference type="AlphaFoldDB" id="A0A1X6RW68"/>
<evidence type="ECO:0000313" key="1">
    <source>
        <dbReference type="EMBL" id="SFZ79887.1"/>
    </source>
</evidence>